<dbReference type="Gene3D" id="3.50.50.60">
    <property type="entry name" value="FAD/NAD(P)-binding domain"/>
    <property type="match status" value="1"/>
</dbReference>
<evidence type="ECO:0000256" key="3">
    <source>
        <dbReference type="ARBA" id="ARBA00022827"/>
    </source>
</evidence>
<dbReference type="Proteomes" id="UP001218188">
    <property type="component" value="Unassembled WGS sequence"/>
</dbReference>
<dbReference type="InterPro" id="IPR036188">
    <property type="entry name" value="FAD/NAD-bd_sf"/>
</dbReference>
<feature type="domain" description="FAD-binding" evidence="6">
    <location>
        <begin position="334"/>
        <end position="418"/>
    </location>
</feature>
<evidence type="ECO:0000256" key="5">
    <source>
        <dbReference type="ARBA" id="ARBA00023033"/>
    </source>
</evidence>
<dbReference type="SUPFAM" id="SSF51905">
    <property type="entry name" value="FAD/NAD(P)-binding domain"/>
    <property type="match status" value="1"/>
</dbReference>
<evidence type="ECO:0000313" key="7">
    <source>
        <dbReference type="EMBL" id="KAJ7037525.1"/>
    </source>
</evidence>
<evidence type="ECO:0000256" key="4">
    <source>
        <dbReference type="ARBA" id="ARBA00023002"/>
    </source>
</evidence>
<evidence type="ECO:0000256" key="1">
    <source>
        <dbReference type="ARBA" id="ARBA00007992"/>
    </source>
</evidence>
<name>A0AAD6T343_9AGAR</name>
<dbReference type="GO" id="GO:0071949">
    <property type="term" value="F:FAD binding"/>
    <property type="evidence" value="ECO:0007669"/>
    <property type="project" value="InterPro"/>
</dbReference>
<dbReference type="PANTHER" id="PTHR13789">
    <property type="entry name" value="MONOOXYGENASE"/>
    <property type="match status" value="1"/>
</dbReference>
<gene>
    <name evidence="7" type="ORF">C8F04DRAFT_1092754</name>
</gene>
<evidence type="ECO:0000259" key="6">
    <source>
        <dbReference type="Pfam" id="PF01494"/>
    </source>
</evidence>
<dbReference type="InterPro" id="IPR002938">
    <property type="entry name" value="FAD-bd"/>
</dbReference>
<sequence length="472" mass="51020">MAAVKVVGIVGAAIAGPTLGLQLLSHPMLATRFKPIIFDKAPAPLSPSNTSSGDRTTLPSAGAAVALFSNGLFPLYNLGMRVPLDAASTEMSSLTVWRAGYGSPDGLSIGRYKKLNSCNNPSWNRELQTSARAIERDALQRLLVSEYVARGGDMQWSKNATAFSRLESGQIQVRFADGSTTVVDLLVGADSGFSAVRKFILHERDPSTAEARWLPDFMGMTGFYGISTPGETKASAELQHSTHAMWLDNGNLSVAPLPDGKMRWDLIISERNPPNPAGPVESSVGSGSAPWMAAIMPGMYTRSSSVEILKRHAGVYHPVVGSFGALLASAERIIRSPLRQRVWVKEEIQCGNVVLIGDAARLMLPSSGQGTGFAVEDATVLANTLLNFACGLEEDESDIHLALDVYAAQRVPRSKKMAYAASLAGLFGLGERWYWRWLRDLSSRITIGTDMKQVNGKEPWPFNERVKVQLGK</sequence>
<evidence type="ECO:0000256" key="2">
    <source>
        <dbReference type="ARBA" id="ARBA00022630"/>
    </source>
</evidence>
<dbReference type="PRINTS" id="PR00420">
    <property type="entry name" value="RNGMNOXGNASE"/>
</dbReference>
<dbReference type="InterPro" id="IPR050493">
    <property type="entry name" value="FAD-dep_Monooxygenase_BioMet"/>
</dbReference>
<protein>
    <recommendedName>
        <fullName evidence="6">FAD-binding domain-containing protein</fullName>
    </recommendedName>
</protein>
<keyword evidence="8" id="KW-1185">Reference proteome</keyword>
<reference evidence="7" key="1">
    <citation type="submission" date="2023-03" db="EMBL/GenBank/DDBJ databases">
        <title>Massive genome expansion in bonnet fungi (Mycena s.s.) driven by repeated elements and novel gene families across ecological guilds.</title>
        <authorList>
            <consortium name="Lawrence Berkeley National Laboratory"/>
            <person name="Harder C.B."/>
            <person name="Miyauchi S."/>
            <person name="Viragh M."/>
            <person name="Kuo A."/>
            <person name="Thoen E."/>
            <person name="Andreopoulos B."/>
            <person name="Lu D."/>
            <person name="Skrede I."/>
            <person name="Drula E."/>
            <person name="Henrissat B."/>
            <person name="Morin E."/>
            <person name="Kohler A."/>
            <person name="Barry K."/>
            <person name="LaButti K."/>
            <person name="Morin E."/>
            <person name="Salamov A."/>
            <person name="Lipzen A."/>
            <person name="Mereny Z."/>
            <person name="Hegedus B."/>
            <person name="Baldrian P."/>
            <person name="Stursova M."/>
            <person name="Weitz H."/>
            <person name="Taylor A."/>
            <person name="Grigoriev I.V."/>
            <person name="Nagy L.G."/>
            <person name="Martin F."/>
            <person name="Kauserud H."/>
        </authorList>
    </citation>
    <scope>NUCLEOTIDE SEQUENCE</scope>
    <source>
        <strain evidence="7">CBHHK200</strain>
    </source>
</reference>
<dbReference type="GO" id="GO:0004497">
    <property type="term" value="F:monooxygenase activity"/>
    <property type="evidence" value="ECO:0007669"/>
    <property type="project" value="UniProtKB-KW"/>
</dbReference>
<keyword evidence="4" id="KW-0560">Oxidoreductase</keyword>
<keyword evidence="2" id="KW-0285">Flavoprotein</keyword>
<dbReference type="PANTHER" id="PTHR13789:SF309">
    <property type="entry name" value="PUTATIVE (AFU_ORTHOLOGUE AFUA_6G14510)-RELATED"/>
    <property type="match status" value="1"/>
</dbReference>
<accession>A0AAD6T343</accession>
<proteinExistence type="inferred from homology"/>
<dbReference type="EMBL" id="JARJCM010000037">
    <property type="protein sequence ID" value="KAJ7037525.1"/>
    <property type="molecule type" value="Genomic_DNA"/>
</dbReference>
<organism evidence="7 8">
    <name type="scientific">Mycena alexandri</name>
    <dbReference type="NCBI Taxonomy" id="1745969"/>
    <lineage>
        <taxon>Eukaryota</taxon>
        <taxon>Fungi</taxon>
        <taxon>Dikarya</taxon>
        <taxon>Basidiomycota</taxon>
        <taxon>Agaricomycotina</taxon>
        <taxon>Agaricomycetes</taxon>
        <taxon>Agaricomycetidae</taxon>
        <taxon>Agaricales</taxon>
        <taxon>Marasmiineae</taxon>
        <taxon>Mycenaceae</taxon>
        <taxon>Mycena</taxon>
    </lineage>
</organism>
<keyword evidence="5" id="KW-0503">Monooxygenase</keyword>
<dbReference type="Pfam" id="PF01494">
    <property type="entry name" value="FAD_binding_3"/>
    <property type="match status" value="1"/>
</dbReference>
<comment type="caution">
    <text evidence="7">The sequence shown here is derived from an EMBL/GenBank/DDBJ whole genome shotgun (WGS) entry which is preliminary data.</text>
</comment>
<comment type="similarity">
    <text evidence="1">Belongs to the paxM FAD-dependent monooxygenase family.</text>
</comment>
<evidence type="ECO:0000313" key="8">
    <source>
        <dbReference type="Proteomes" id="UP001218188"/>
    </source>
</evidence>
<dbReference type="AlphaFoldDB" id="A0AAD6T343"/>
<keyword evidence="3" id="KW-0274">FAD</keyword>